<dbReference type="InterPro" id="IPR014756">
    <property type="entry name" value="Ig_E-set"/>
</dbReference>
<organism evidence="3 4">
    <name type="scientific">Cottoperca gobio</name>
    <name type="common">Frogmouth</name>
    <name type="synonym">Aphritis gobio</name>
    <dbReference type="NCBI Taxonomy" id="56716"/>
    <lineage>
        <taxon>Eukaryota</taxon>
        <taxon>Metazoa</taxon>
        <taxon>Chordata</taxon>
        <taxon>Craniata</taxon>
        <taxon>Vertebrata</taxon>
        <taxon>Euteleostomi</taxon>
        <taxon>Actinopterygii</taxon>
        <taxon>Neopterygii</taxon>
        <taxon>Teleostei</taxon>
        <taxon>Neoteleostei</taxon>
        <taxon>Acanthomorphata</taxon>
        <taxon>Eupercaria</taxon>
        <taxon>Perciformes</taxon>
        <taxon>Notothenioidei</taxon>
        <taxon>Bovichtidae</taxon>
        <taxon>Cottoperca</taxon>
    </lineage>
</organism>
<dbReference type="GO" id="GO:0007399">
    <property type="term" value="P:nervous system development"/>
    <property type="evidence" value="ECO:0007669"/>
    <property type="project" value="UniProtKB-ARBA"/>
</dbReference>
<dbReference type="RefSeq" id="XP_029288150.1">
    <property type="nucleotide sequence ID" value="XM_029432290.1"/>
</dbReference>
<keyword evidence="3" id="KW-1185">Reference proteome</keyword>
<dbReference type="InParanoid" id="A0A6J2PRG3"/>
<dbReference type="AlphaFoldDB" id="A0A6J2PRG3"/>
<dbReference type="InterPro" id="IPR057106">
    <property type="entry name" value="NXPE4_C"/>
</dbReference>
<sequence length="531" mass="60222">METPWHIQQKVSSPNIVSTVSTDPDMHHSFCTFQPLTPKEALEERVLLDSIAWPEIPPLPAPISIEHTSDPAHSTFTILPRRGGGKWQVGDQLEVMIKMSDFQGRPKTSPGDFLLARMHNQKLGAGVAGKVVDHLNGSYSAVFSLLWDGEAHVEVTLVHPGEAIAVLIRMNKEEPDRIKYNSIFHSGSLSESTICDVCLRPTQQPLCNFTDFRTGDSWFCYKPQNLSCDTRIIHNRNFNPDIVRMIKPKEDMLFKSGVNMKVFIGASGPDNVTVLPKNKDHPEVKSISVTSAPSGYYYQGLWRALGNTTVRQINMSAASQCLKFKMVRLYGDSTIRQWFGFFMENLPGIKQFDLQEDKDFGPFMAVDHSNNILVTYRYHGPPIFYNNLPTSKLRYIANELDDLTGGANTVVAFGIWAHFTHFPMEVYIRRLLGIRRAVMRLLDRAPRTLVIIRTGNPRSLTLHYSLIHSDWYSMQRNKVLRALFKGLNVHWIDAWEMAVAHHLPHSLHPQTPIVMNMIDILLSHICPKKSG</sequence>
<evidence type="ECO:0000256" key="1">
    <source>
        <dbReference type="ARBA" id="ARBA00005431"/>
    </source>
</evidence>
<comment type="similarity">
    <text evidence="1">Belongs to the NXPE family.</text>
</comment>
<gene>
    <name evidence="4" type="primary">LOC115008598</name>
</gene>
<dbReference type="PANTHER" id="PTHR16165:SF9">
    <property type="entry name" value="NXPE FAMILY MEMBER 3"/>
    <property type="match status" value="1"/>
</dbReference>
<protein>
    <submittedName>
        <fullName evidence="4">LOW QUALITY PROTEIN: NXPE family member 3-like</fullName>
    </submittedName>
</protein>
<dbReference type="KEGG" id="cgob:115008598"/>
<dbReference type="OrthoDB" id="5950832at2759"/>
<dbReference type="Pfam" id="PF06312">
    <property type="entry name" value="Neurexophilin"/>
    <property type="match status" value="1"/>
</dbReference>
<reference evidence="4" key="1">
    <citation type="submission" date="2025-08" db="UniProtKB">
        <authorList>
            <consortium name="RefSeq"/>
        </authorList>
    </citation>
    <scope>IDENTIFICATION</scope>
</reference>
<name>A0A6J2PRG3_COTGO</name>
<evidence type="ECO:0000313" key="4">
    <source>
        <dbReference type="RefSeq" id="XP_029288150.1"/>
    </source>
</evidence>
<accession>A0A6J2PRG3</accession>
<dbReference type="GeneID" id="115008598"/>
<evidence type="ECO:0000313" key="3">
    <source>
        <dbReference type="Proteomes" id="UP000504630"/>
    </source>
</evidence>
<dbReference type="Proteomes" id="UP000504630">
    <property type="component" value="Chromosome 5"/>
</dbReference>
<dbReference type="InterPro" id="IPR026845">
    <property type="entry name" value="NXPH/NXPE"/>
</dbReference>
<dbReference type="SUPFAM" id="SSF81296">
    <property type="entry name" value="E set domains"/>
    <property type="match status" value="1"/>
</dbReference>
<evidence type="ECO:0000259" key="2">
    <source>
        <dbReference type="Pfam" id="PF24536"/>
    </source>
</evidence>
<feature type="domain" description="NXPE C-terminal" evidence="2">
    <location>
        <begin position="312"/>
        <end position="526"/>
    </location>
</feature>
<proteinExistence type="inferred from homology"/>
<dbReference type="PANTHER" id="PTHR16165">
    <property type="entry name" value="NXPE FAMILY MEMBER"/>
    <property type="match status" value="1"/>
</dbReference>
<dbReference type="Pfam" id="PF24536">
    <property type="entry name" value="NXPE4_C"/>
    <property type="match status" value="1"/>
</dbReference>